<protein>
    <recommendedName>
        <fullName evidence="4">Carboxylesterase type B domain-containing protein</fullName>
    </recommendedName>
</protein>
<evidence type="ECO:0000313" key="6">
    <source>
        <dbReference type="Proteomes" id="UP001175261"/>
    </source>
</evidence>
<keyword evidence="3" id="KW-0732">Signal</keyword>
<dbReference type="GO" id="GO:0052689">
    <property type="term" value="F:carboxylic ester hydrolase activity"/>
    <property type="evidence" value="ECO:0007669"/>
    <property type="project" value="TreeGrafter"/>
</dbReference>
<dbReference type="SUPFAM" id="SSF53474">
    <property type="entry name" value="alpha/beta-Hydrolases"/>
    <property type="match status" value="1"/>
</dbReference>
<comment type="similarity">
    <text evidence="1">Belongs to the type-B carboxylesterase/lipase family.</text>
</comment>
<organism evidence="5 6">
    <name type="scientific">Sarocladium strictum</name>
    <name type="common">Black bundle disease fungus</name>
    <name type="synonym">Acremonium strictum</name>
    <dbReference type="NCBI Taxonomy" id="5046"/>
    <lineage>
        <taxon>Eukaryota</taxon>
        <taxon>Fungi</taxon>
        <taxon>Dikarya</taxon>
        <taxon>Ascomycota</taxon>
        <taxon>Pezizomycotina</taxon>
        <taxon>Sordariomycetes</taxon>
        <taxon>Hypocreomycetidae</taxon>
        <taxon>Hypocreales</taxon>
        <taxon>Sarocladiaceae</taxon>
        <taxon>Sarocladium</taxon>
    </lineage>
</organism>
<evidence type="ECO:0000256" key="3">
    <source>
        <dbReference type="SAM" id="SignalP"/>
    </source>
</evidence>
<name>A0AA39GHF0_SARSR</name>
<dbReference type="InterPro" id="IPR029058">
    <property type="entry name" value="AB_hydrolase_fold"/>
</dbReference>
<evidence type="ECO:0000313" key="5">
    <source>
        <dbReference type="EMBL" id="KAK0387231.1"/>
    </source>
</evidence>
<proteinExistence type="inferred from homology"/>
<dbReference type="Gene3D" id="3.40.50.1820">
    <property type="entry name" value="alpha/beta hydrolase"/>
    <property type="match status" value="1"/>
</dbReference>
<dbReference type="InterPro" id="IPR002018">
    <property type="entry name" value="CarbesteraseB"/>
</dbReference>
<dbReference type="InterPro" id="IPR050654">
    <property type="entry name" value="AChE-related_enzymes"/>
</dbReference>
<evidence type="ECO:0000256" key="1">
    <source>
        <dbReference type="ARBA" id="ARBA00005964"/>
    </source>
</evidence>
<feature type="domain" description="Carboxylesterase type B" evidence="4">
    <location>
        <begin position="26"/>
        <end position="373"/>
    </location>
</feature>
<dbReference type="PANTHER" id="PTHR43918:SF4">
    <property type="entry name" value="CARBOXYLIC ESTER HYDROLASE"/>
    <property type="match status" value="1"/>
</dbReference>
<evidence type="ECO:0000259" key="4">
    <source>
        <dbReference type="Pfam" id="PF00135"/>
    </source>
</evidence>
<accession>A0AA39GHF0</accession>
<sequence>MKLEMHTSLALLCFGAPLVHALTVGEIVNTTSGPVKGYAGKDVSSVSVYKGIPFAQPPVGSLRFQPPVRYNGTEMIDAKDYGYACMGILHLAGRGNDIYKYNVSFANLTTQGIETLQQVDQVTGTFSEDCLSINVWAPTGGEANKATMVYFYGGGFTAGSSQVNTYDGQRLASQEDVIIVNFNYRVNIFGFHGNPAATSRNPGFLDQRMAVEWVRDNIAAFGGDPARITFFGQSAGSASIDYYSYAWASDPIAAGFIMESGAAGFGKPPAPDNAEMWYNVSRALDCGDSSNNRTDPDKLLECMQSKSTADIMEAMGTQGFGPTADGVTAFSDYASLGRAGKFAQIPTLLGNNDFEAGVFIAMDALNNQSFPHEYWEHFSNATFACPAASRANVSYGAGAPVWRYRWFGNFPDTRLYTDPDSGAYHGSEMPFIFDTQNAGEGIPALTEAEVSITSYMRKAWTTFAKTHDLSNYGGGGGAGGGGWPLFDPYKATLIRLAYNNVTGPNVAHSMIYDAYCNATYPVAQRSGKGNNSAAASSGSGSQPGHVGLSGAVAFARDVGGVAAVSLLSAVVAVWLI</sequence>
<gene>
    <name evidence="5" type="ORF">NLU13_5544</name>
</gene>
<dbReference type="Proteomes" id="UP001175261">
    <property type="component" value="Unassembled WGS sequence"/>
</dbReference>
<reference evidence="5" key="1">
    <citation type="submission" date="2022-10" db="EMBL/GenBank/DDBJ databases">
        <title>Determination and structural analysis of whole genome sequence of Sarocladium strictum F4-1.</title>
        <authorList>
            <person name="Hu L."/>
            <person name="Jiang Y."/>
        </authorList>
    </citation>
    <scope>NUCLEOTIDE SEQUENCE</scope>
    <source>
        <strain evidence="5">F4-1</strain>
    </source>
</reference>
<dbReference type="EMBL" id="JAPDFR010000004">
    <property type="protein sequence ID" value="KAK0387231.1"/>
    <property type="molecule type" value="Genomic_DNA"/>
</dbReference>
<comment type="caution">
    <text evidence="5">The sequence shown here is derived from an EMBL/GenBank/DDBJ whole genome shotgun (WGS) entry which is preliminary data.</text>
</comment>
<keyword evidence="6" id="KW-1185">Reference proteome</keyword>
<feature type="signal peptide" evidence="3">
    <location>
        <begin position="1"/>
        <end position="21"/>
    </location>
</feature>
<dbReference type="Pfam" id="PF00135">
    <property type="entry name" value="COesterase"/>
    <property type="match status" value="1"/>
</dbReference>
<dbReference type="AlphaFoldDB" id="A0AA39GHF0"/>
<evidence type="ECO:0000256" key="2">
    <source>
        <dbReference type="ARBA" id="ARBA00022801"/>
    </source>
</evidence>
<dbReference type="PANTHER" id="PTHR43918">
    <property type="entry name" value="ACETYLCHOLINESTERASE"/>
    <property type="match status" value="1"/>
</dbReference>
<feature type="chain" id="PRO_5041431873" description="Carboxylesterase type B domain-containing protein" evidence="3">
    <location>
        <begin position="22"/>
        <end position="576"/>
    </location>
</feature>
<keyword evidence="2" id="KW-0378">Hydrolase</keyword>